<sequence length="22" mass="2566">MFRDSLCIFPPKSVKLKKPFAI</sequence>
<organism evidence="1 2">
    <name type="scientific">Acacia crassicarpa</name>
    <name type="common">northern wattle</name>
    <dbReference type="NCBI Taxonomy" id="499986"/>
    <lineage>
        <taxon>Eukaryota</taxon>
        <taxon>Viridiplantae</taxon>
        <taxon>Streptophyta</taxon>
        <taxon>Embryophyta</taxon>
        <taxon>Tracheophyta</taxon>
        <taxon>Spermatophyta</taxon>
        <taxon>Magnoliopsida</taxon>
        <taxon>eudicotyledons</taxon>
        <taxon>Gunneridae</taxon>
        <taxon>Pentapetalae</taxon>
        <taxon>rosids</taxon>
        <taxon>fabids</taxon>
        <taxon>Fabales</taxon>
        <taxon>Fabaceae</taxon>
        <taxon>Caesalpinioideae</taxon>
        <taxon>mimosoid clade</taxon>
        <taxon>Acacieae</taxon>
        <taxon>Acacia</taxon>
    </lineage>
</organism>
<dbReference type="AlphaFoldDB" id="A0AAE1JWR7"/>
<reference evidence="1" key="1">
    <citation type="submission" date="2023-10" db="EMBL/GenBank/DDBJ databases">
        <title>Chromosome-level genome of the transformable northern wattle, Acacia crassicarpa.</title>
        <authorList>
            <person name="Massaro I."/>
            <person name="Sinha N.R."/>
            <person name="Poethig S."/>
            <person name="Leichty A.R."/>
        </authorList>
    </citation>
    <scope>NUCLEOTIDE SEQUENCE</scope>
    <source>
        <strain evidence="1">Acra3RX</strain>
        <tissue evidence="1">Leaf</tissue>
    </source>
</reference>
<dbReference type="Proteomes" id="UP001293593">
    <property type="component" value="Unassembled WGS sequence"/>
</dbReference>
<proteinExistence type="predicted"/>
<dbReference type="EMBL" id="JAWXYG010000010">
    <property type="protein sequence ID" value="KAK4260779.1"/>
    <property type="molecule type" value="Genomic_DNA"/>
</dbReference>
<comment type="caution">
    <text evidence="1">The sequence shown here is derived from an EMBL/GenBank/DDBJ whole genome shotgun (WGS) entry which is preliminary data.</text>
</comment>
<gene>
    <name evidence="1" type="ORF">QN277_003852</name>
</gene>
<evidence type="ECO:0000313" key="2">
    <source>
        <dbReference type="Proteomes" id="UP001293593"/>
    </source>
</evidence>
<evidence type="ECO:0000313" key="1">
    <source>
        <dbReference type="EMBL" id="KAK4260779.1"/>
    </source>
</evidence>
<keyword evidence="2" id="KW-1185">Reference proteome</keyword>
<accession>A0AAE1JWR7</accession>
<protein>
    <submittedName>
        <fullName evidence="1">Uncharacterized protein</fullName>
    </submittedName>
</protein>
<name>A0AAE1JWR7_9FABA</name>